<dbReference type="Gene3D" id="3.40.50.720">
    <property type="entry name" value="NAD(P)-binding Rossmann-like Domain"/>
    <property type="match status" value="1"/>
</dbReference>
<dbReference type="PRINTS" id="PR00081">
    <property type="entry name" value="GDHRDH"/>
</dbReference>
<organism evidence="3 4">
    <name type="scientific">Spongiibacter pelagi</name>
    <dbReference type="NCBI Taxonomy" id="2760804"/>
    <lineage>
        <taxon>Bacteria</taxon>
        <taxon>Pseudomonadati</taxon>
        <taxon>Pseudomonadota</taxon>
        <taxon>Gammaproteobacteria</taxon>
        <taxon>Cellvibrionales</taxon>
        <taxon>Spongiibacteraceae</taxon>
        <taxon>Spongiibacter</taxon>
    </lineage>
</organism>
<name>A0A927C1C0_9GAMM</name>
<dbReference type="InterPro" id="IPR036291">
    <property type="entry name" value="NAD(P)-bd_dom_sf"/>
</dbReference>
<dbReference type="EMBL" id="JACXLD010000005">
    <property type="protein sequence ID" value="MBD2859454.1"/>
    <property type="molecule type" value="Genomic_DNA"/>
</dbReference>
<dbReference type="SUPFAM" id="SSF51735">
    <property type="entry name" value="NAD(P)-binding Rossmann-fold domains"/>
    <property type="match status" value="1"/>
</dbReference>
<gene>
    <name evidence="3" type="ORF">IB286_10605</name>
</gene>
<sequence length="257" mass="27061">MMRLQSKTAVVTGGGSGIGEACCMRFAEEGASVIVSDINMNDAERVAQAIRKNGGDAKALQLDVTQPEAWTNLADKIQADYPSLDILVNNAGIGIPGDVEECTLEDWRTTHAVNTEGVFLGTQMAIKLMKETGGSIINISSMEGMVGNPQLAAYNSSKGAVRLFTKSAALDCCNKGYPVRINSVHPGVVRTAILEKGLAMLPEAEGQALLSSLADKTPMGRLGQPIEIANACLFLASEESSYMTGSELVVDGGYTAQ</sequence>
<comment type="caution">
    <text evidence="3">The sequence shown here is derived from an EMBL/GenBank/DDBJ whole genome shotgun (WGS) entry which is preliminary data.</text>
</comment>
<dbReference type="PANTHER" id="PTHR43477">
    <property type="entry name" value="DIHYDROANTICAPSIN 7-DEHYDROGENASE"/>
    <property type="match status" value="1"/>
</dbReference>
<evidence type="ECO:0000256" key="1">
    <source>
        <dbReference type="ARBA" id="ARBA00006484"/>
    </source>
</evidence>
<reference evidence="3" key="1">
    <citation type="submission" date="2020-09" db="EMBL/GenBank/DDBJ databases">
        <authorList>
            <person name="Yoon J.-W."/>
        </authorList>
    </citation>
    <scope>NUCLEOTIDE SEQUENCE</scope>
    <source>
        <strain evidence="3">KMU-158</strain>
    </source>
</reference>
<comment type="similarity">
    <text evidence="1">Belongs to the short-chain dehydrogenases/reductases (SDR) family.</text>
</comment>
<dbReference type="FunFam" id="3.40.50.720:FF:000084">
    <property type="entry name" value="Short-chain dehydrogenase reductase"/>
    <property type="match status" value="1"/>
</dbReference>
<dbReference type="InterPro" id="IPR051122">
    <property type="entry name" value="SDR_DHRS6-like"/>
</dbReference>
<dbReference type="Proteomes" id="UP000610558">
    <property type="component" value="Unassembled WGS sequence"/>
</dbReference>
<evidence type="ECO:0000256" key="2">
    <source>
        <dbReference type="ARBA" id="ARBA00023002"/>
    </source>
</evidence>
<keyword evidence="4" id="KW-1185">Reference proteome</keyword>
<keyword evidence="2 3" id="KW-0560">Oxidoreductase</keyword>
<dbReference type="PRINTS" id="PR00080">
    <property type="entry name" value="SDRFAMILY"/>
</dbReference>
<dbReference type="NCBIfam" id="NF005559">
    <property type="entry name" value="PRK07231.1"/>
    <property type="match status" value="1"/>
</dbReference>
<dbReference type="PROSITE" id="PS00061">
    <property type="entry name" value="ADH_SHORT"/>
    <property type="match status" value="1"/>
</dbReference>
<dbReference type="InterPro" id="IPR002347">
    <property type="entry name" value="SDR_fam"/>
</dbReference>
<dbReference type="PANTHER" id="PTHR43477:SF1">
    <property type="entry name" value="DIHYDROANTICAPSIN 7-DEHYDROGENASE"/>
    <property type="match status" value="1"/>
</dbReference>
<dbReference type="AlphaFoldDB" id="A0A927C1C0"/>
<dbReference type="EC" id="1.1.1.47" evidence="3"/>
<evidence type="ECO:0000313" key="4">
    <source>
        <dbReference type="Proteomes" id="UP000610558"/>
    </source>
</evidence>
<dbReference type="InterPro" id="IPR020904">
    <property type="entry name" value="Sc_DH/Rdtase_CS"/>
</dbReference>
<proteinExistence type="inferred from homology"/>
<dbReference type="GO" id="GO:0047936">
    <property type="term" value="F:glucose 1-dehydrogenase [NAD(P)+] activity"/>
    <property type="evidence" value="ECO:0007669"/>
    <property type="project" value="UniProtKB-EC"/>
</dbReference>
<protein>
    <submittedName>
        <fullName evidence="3">Glucose 1-dehydrogenase</fullName>
        <ecNumber evidence="3">1.1.1.47</ecNumber>
    </submittedName>
</protein>
<accession>A0A927C1C0</accession>
<dbReference type="Pfam" id="PF13561">
    <property type="entry name" value="adh_short_C2"/>
    <property type="match status" value="1"/>
</dbReference>
<evidence type="ECO:0000313" key="3">
    <source>
        <dbReference type="EMBL" id="MBD2859454.1"/>
    </source>
</evidence>